<dbReference type="AlphaFoldDB" id="A0ABD0SLY7"/>
<protein>
    <recommendedName>
        <fullName evidence="9">DDE Tnp4 domain-containing protein</fullName>
    </recommendedName>
</protein>
<evidence type="ECO:0000313" key="13">
    <source>
        <dbReference type="Proteomes" id="UP001549921"/>
    </source>
</evidence>
<comment type="subcellular location">
    <subcellularLocation>
        <location evidence="2">Nucleus</location>
    </subcellularLocation>
</comment>
<evidence type="ECO:0000259" key="9">
    <source>
        <dbReference type="Pfam" id="PF13359"/>
    </source>
</evidence>
<gene>
    <name evidence="11" type="ORF">ABMA27_005333</name>
    <name evidence="10" type="ORF">ABMA28_005531</name>
</gene>
<feature type="region of interest" description="Disordered" evidence="8">
    <location>
        <begin position="427"/>
        <end position="495"/>
    </location>
</feature>
<dbReference type="EMBL" id="JBEDNZ010000018">
    <property type="protein sequence ID" value="KAL0820863.1"/>
    <property type="molecule type" value="Genomic_DNA"/>
</dbReference>
<dbReference type="GO" id="GO:0004518">
    <property type="term" value="F:nuclease activity"/>
    <property type="evidence" value="ECO:0007669"/>
    <property type="project" value="UniProtKB-KW"/>
</dbReference>
<evidence type="ECO:0000256" key="7">
    <source>
        <dbReference type="ARBA" id="ARBA00023242"/>
    </source>
</evidence>
<reference evidence="12 13" key="1">
    <citation type="submission" date="2024-06" db="EMBL/GenBank/DDBJ databases">
        <title>A chromosome-level genome assembly of beet webworm, Loxostege sticticalis.</title>
        <authorList>
            <person name="Zhang Y."/>
        </authorList>
    </citation>
    <scope>NUCLEOTIDE SEQUENCE [LARGE SCALE GENOMIC DNA]</scope>
    <source>
        <strain evidence="11">AQ026</strain>
        <strain evidence="10">AQ028</strain>
        <tissue evidence="10">Male pupae</tissue>
        <tissue evidence="11">Whole body</tissue>
    </source>
</reference>
<keyword evidence="4" id="KW-0540">Nuclease</keyword>
<comment type="cofactor">
    <cofactor evidence="1">
        <name>a divalent metal cation</name>
        <dbReference type="ChEBI" id="CHEBI:60240"/>
    </cofactor>
</comment>
<feature type="compositionally biased region" description="Basic and acidic residues" evidence="8">
    <location>
        <begin position="51"/>
        <end position="82"/>
    </location>
</feature>
<dbReference type="Proteomes" id="UP001549920">
    <property type="component" value="Unassembled WGS sequence"/>
</dbReference>
<evidence type="ECO:0000256" key="2">
    <source>
        <dbReference type="ARBA" id="ARBA00004123"/>
    </source>
</evidence>
<dbReference type="EMBL" id="JBEUOH010000018">
    <property type="protein sequence ID" value="KAL0870311.1"/>
    <property type="molecule type" value="Genomic_DNA"/>
</dbReference>
<comment type="similarity">
    <text evidence="3">Belongs to the HARBI1 family.</text>
</comment>
<keyword evidence="7" id="KW-0539">Nucleus</keyword>
<evidence type="ECO:0000256" key="4">
    <source>
        <dbReference type="ARBA" id="ARBA00022722"/>
    </source>
</evidence>
<evidence type="ECO:0000313" key="11">
    <source>
        <dbReference type="EMBL" id="KAL0870311.1"/>
    </source>
</evidence>
<dbReference type="GO" id="GO:0016787">
    <property type="term" value="F:hydrolase activity"/>
    <property type="evidence" value="ECO:0007669"/>
    <property type="project" value="UniProtKB-KW"/>
</dbReference>
<evidence type="ECO:0000256" key="8">
    <source>
        <dbReference type="SAM" id="MobiDB-lite"/>
    </source>
</evidence>
<evidence type="ECO:0000313" key="10">
    <source>
        <dbReference type="EMBL" id="KAL0820863.1"/>
    </source>
</evidence>
<keyword evidence="12" id="KW-1185">Reference proteome</keyword>
<evidence type="ECO:0000256" key="5">
    <source>
        <dbReference type="ARBA" id="ARBA00022723"/>
    </source>
</evidence>
<evidence type="ECO:0000313" key="12">
    <source>
        <dbReference type="Proteomes" id="UP001549920"/>
    </source>
</evidence>
<feature type="domain" description="DDE Tnp4" evidence="9">
    <location>
        <begin position="208"/>
        <end position="364"/>
    </location>
</feature>
<comment type="caution">
    <text evidence="10">The sequence shown here is derived from an EMBL/GenBank/DDBJ whole genome shotgun (WGS) entry which is preliminary data.</text>
</comment>
<dbReference type="Proteomes" id="UP001549921">
    <property type="component" value="Unassembled WGS sequence"/>
</dbReference>
<dbReference type="InterPro" id="IPR045249">
    <property type="entry name" value="HARBI1-like"/>
</dbReference>
<evidence type="ECO:0000256" key="1">
    <source>
        <dbReference type="ARBA" id="ARBA00001968"/>
    </source>
</evidence>
<dbReference type="GO" id="GO:0046872">
    <property type="term" value="F:metal ion binding"/>
    <property type="evidence" value="ECO:0007669"/>
    <property type="project" value="UniProtKB-KW"/>
</dbReference>
<evidence type="ECO:0000256" key="3">
    <source>
        <dbReference type="ARBA" id="ARBA00006958"/>
    </source>
</evidence>
<organism evidence="10 13">
    <name type="scientific">Loxostege sticticalis</name>
    <name type="common">Beet webworm moth</name>
    <dbReference type="NCBI Taxonomy" id="481309"/>
    <lineage>
        <taxon>Eukaryota</taxon>
        <taxon>Metazoa</taxon>
        <taxon>Ecdysozoa</taxon>
        <taxon>Arthropoda</taxon>
        <taxon>Hexapoda</taxon>
        <taxon>Insecta</taxon>
        <taxon>Pterygota</taxon>
        <taxon>Neoptera</taxon>
        <taxon>Endopterygota</taxon>
        <taxon>Lepidoptera</taxon>
        <taxon>Glossata</taxon>
        <taxon>Ditrysia</taxon>
        <taxon>Pyraloidea</taxon>
        <taxon>Crambidae</taxon>
        <taxon>Pyraustinae</taxon>
        <taxon>Loxostege</taxon>
    </lineage>
</organism>
<dbReference type="Pfam" id="PF13359">
    <property type="entry name" value="DDE_Tnp_4"/>
    <property type="match status" value="1"/>
</dbReference>
<dbReference type="PANTHER" id="PTHR22930">
    <property type="match status" value="1"/>
</dbReference>
<feature type="region of interest" description="Disordered" evidence="8">
    <location>
        <begin position="51"/>
        <end position="86"/>
    </location>
</feature>
<sequence>MSFSVVNEIAQAASILFESNQKYTRMADKPPEEGYISVVDEEPEIFELLKWDSSHTQKQQEPRPVEKARSPEKRPSKSREDVDPFDLPDQTFVETYRLSKDLVRNLIEEVAPVMPDSIKSIEFSVESKVLAALSFYATGKLQKTFGGKSDPNLTAYFVTTAMQQVTEAMNHPTIVKKYIHFPHLRGERDIIKARFYMKYGVPNVVGCIDCTHVPIAPPDDDRKAHFNKSYHSKKVQIICDSDCNIISVEASAGGSLSCDAVLNRHAVKVDLESLNNAGEQCWLVGGPFYTQKPYIMTPIPRMTKKSPITPEKYYSNLHSQTFAAVTETIKQLKSRWKCLQATCNKQIDPPAVTMIVVACCVLHNICNGRGLPVPAMTQTEERLEAMKQKVANGPIPRKQTEHPAGIQARTALAERLWNERRVMPECSVPKKRMSKKDRLLEGHHQVQQPHASQPPPMQQPPPLLNHDDGSKRPRIISMQNYSLGMAPGWGHYPQQ</sequence>
<dbReference type="PANTHER" id="PTHR22930:SF275">
    <property type="entry name" value="NUCLEASE HARBI1-RELATED"/>
    <property type="match status" value="1"/>
</dbReference>
<name>A0ABD0SLY7_LOXSC</name>
<evidence type="ECO:0000256" key="6">
    <source>
        <dbReference type="ARBA" id="ARBA00022801"/>
    </source>
</evidence>
<proteinExistence type="inferred from homology"/>
<dbReference type="InterPro" id="IPR027806">
    <property type="entry name" value="HARBI1_dom"/>
</dbReference>
<feature type="compositionally biased region" description="Pro residues" evidence="8">
    <location>
        <begin position="452"/>
        <end position="463"/>
    </location>
</feature>
<accession>A0ABD0SLY7</accession>
<keyword evidence="5" id="KW-0479">Metal-binding</keyword>
<dbReference type="GO" id="GO:0005634">
    <property type="term" value="C:nucleus"/>
    <property type="evidence" value="ECO:0007669"/>
    <property type="project" value="UniProtKB-SubCell"/>
</dbReference>
<keyword evidence="6" id="KW-0378">Hydrolase</keyword>